<feature type="transmembrane region" description="Helical" evidence="1">
    <location>
        <begin position="153"/>
        <end position="179"/>
    </location>
</feature>
<feature type="transmembrane region" description="Helical" evidence="1">
    <location>
        <begin position="191"/>
        <end position="212"/>
    </location>
</feature>
<evidence type="ECO:0000313" key="2">
    <source>
        <dbReference type="EMBL" id="CAK8681276.1"/>
    </source>
</evidence>
<evidence type="ECO:0008006" key="4">
    <source>
        <dbReference type="Google" id="ProtNLM"/>
    </source>
</evidence>
<sequence>MDLENGTQHGDTPDAKFWGFYGTIVVLFVASIYLLASITAFVILQALTKRNRMALARSLSTNVVRREQSKNMRTCKRIMISLCLTISIFSVAQFSIQQVLLFKAELLVGPVRLAYKYVEGIQIVLGYIFLWFRQRVFYSGSSLLANVLRNNKILQRFSTLSIVFAMANVVVQLFLTWYWNEVSDGFYEAVTWTIMCFFVQGSLLVLFFYPLLKHKREQKRYLSNSISRNEPRNPARSLQRLIRRCLFVTVISFATDLIPILLLVFYEVAFGTGLPKLWVFLLRDFNSVINLVCFVATFQNWKKMLGPWQESESRELQNTVTENSRTTVLSISSGRSQPTPE</sequence>
<dbReference type="Proteomes" id="UP001642483">
    <property type="component" value="Unassembled WGS sequence"/>
</dbReference>
<evidence type="ECO:0000256" key="1">
    <source>
        <dbReference type="SAM" id="Phobius"/>
    </source>
</evidence>
<keyword evidence="1" id="KW-0472">Membrane</keyword>
<keyword evidence="3" id="KW-1185">Reference proteome</keyword>
<protein>
    <recommendedName>
        <fullName evidence="4">G-protein coupled receptors family 1 profile domain-containing protein</fullName>
    </recommendedName>
</protein>
<accession>A0ABP0FRI4</accession>
<proteinExistence type="predicted"/>
<feature type="transmembrane region" description="Helical" evidence="1">
    <location>
        <begin position="20"/>
        <end position="47"/>
    </location>
</feature>
<organism evidence="2 3">
    <name type="scientific">Clavelina lepadiformis</name>
    <name type="common">Light-bulb sea squirt</name>
    <name type="synonym">Ascidia lepadiformis</name>
    <dbReference type="NCBI Taxonomy" id="159417"/>
    <lineage>
        <taxon>Eukaryota</taxon>
        <taxon>Metazoa</taxon>
        <taxon>Chordata</taxon>
        <taxon>Tunicata</taxon>
        <taxon>Ascidiacea</taxon>
        <taxon>Aplousobranchia</taxon>
        <taxon>Clavelinidae</taxon>
        <taxon>Clavelina</taxon>
    </lineage>
</organism>
<feature type="transmembrane region" description="Helical" evidence="1">
    <location>
        <begin position="78"/>
        <end position="102"/>
    </location>
</feature>
<keyword evidence="1" id="KW-0812">Transmembrane</keyword>
<name>A0ABP0FRI4_CLALP</name>
<feature type="transmembrane region" description="Helical" evidence="1">
    <location>
        <begin position="114"/>
        <end position="132"/>
    </location>
</feature>
<keyword evidence="1" id="KW-1133">Transmembrane helix</keyword>
<evidence type="ECO:0000313" key="3">
    <source>
        <dbReference type="Proteomes" id="UP001642483"/>
    </source>
</evidence>
<reference evidence="2 3" key="1">
    <citation type="submission" date="2024-02" db="EMBL/GenBank/DDBJ databases">
        <authorList>
            <person name="Daric V."/>
            <person name="Darras S."/>
        </authorList>
    </citation>
    <scope>NUCLEOTIDE SEQUENCE [LARGE SCALE GENOMIC DNA]</scope>
</reference>
<comment type="caution">
    <text evidence="2">The sequence shown here is derived from an EMBL/GenBank/DDBJ whole genome shotgun (WGS) entry which is preliminary data.</text>
</comment>
<gene>
    <name evidence="2" type="ORF">CVLEPA_LOCUS11493</name>
</gene>
<dbReference type="EMBL" id="CAWYQH010000079">
    <property type="protein sequence ID" value="CAK8681276.1"/>
    <property type="molecule type" value="Genomic_DNA"/>
</dbReference>
<feature type="transmembrane region" description="Helical" evidence="1">
    <location>
        <begin position="245"/>
        <end position="266"/>
    </location>
</feature>